<feature type="domain" description="MCM10 OB-fold" evidence="10">
    <location>
        <begin position="89"/>
        <end position="213"/>
    </location>
</feature>
<dbReference type="OrthoDB" id="273123at2759"/>
<feature type="compositionally biased region" description="Polar residues" evidence="8">
    <location>
        <begin position="27"/>
        <end position="37"/>
    </location>
</feature>
<dbReference type="GO" id="GO:0043596">
    <property type="term" value="C:nuclear replication fork"/>
    <property type="evidence" value="ECO:0007669"/>
    <property type="project" value="TreeGrafter"/>
</dbReference>
<keyword evidence="12" id="KW-1185">Reference proteome</keyword>
<comment type="subcellular location">
    <subcellularLocation>
        <location evidence="1">Nucleus</location>
    </subcellularLocation>
</comment>
<dbReference type="Pfam" id="PF09329">
    <property type="entry name" value="zf-primase"/>
    <property type="match status" value="1"/>
</dbReference>
<evidence type="ECO:0000256" key="8">
    <source>
        <dbReference type="SAM" id="MobiDB-lite"/>
    </source>
</evidence>
<comment type="similarity">
    <text evidence="2">Belongs to the MCM10 family.</text>
</comment>
<keyword evidence="7" id="KW-0539">Nucleus</keyword>
<evidence type="ECO:0000256" key="5">
    <source>
        <dbReference type="ARBA" id="ARBA00022771"/>
    </source>
</evidence>
<evidence type="ECO:0000259" key="9">
    <source>
        <dbReference type="Pfam" id="PF09329"/>
    </source>
</evidence>
<feature type="compositionally biased region" description="Polar residues" evidence="8">
    <location>
        <begin position="360"/>
        <end position="388"/>
    </location>
</feature>
<comment type="caution">
    <text evidence="11">The sequence shown here is derived from an EMBL/GenBank/DDBJ whole genome shotgun (WGS) entry which is preliminary data.</text>
</comment>
<keyword evidence="6" id="KW-0862">Zinc</keyword>
<sequence length="422" mass="46432">MAADGDDLDLLLSLREDRVLETPPDSPSYNGSPTRRSGQVDMSVFRDAVKDYLNEEASTSIPPEPKAASTGRKPKSNKSRGSDEIVAEKFSGLRIRNPTMSPVELSNHFADIRFVRLSAIKNVGDSISGCWATIGIILEKGTPRVSSSGKSYSICKIGSLDGSEVSVFLFDDSHVNFSSESVGAVFAFFNCNVRRDNMGKGFSMSVNSASQMVKLGVSADLAICKGKRKDGMACTMVINKCKGSYCKFHCNKASEKYTSGRAELKGGNFQRTYRPPEYEGVYMVDPERSCHRKSMQQVKHITIEGLKKALSKADKVTTRNHSQGIRFLSHVTTDESKFPAKNQSEAVNKKATGNFEKPQPKSTQCNPDNNKRSGTSVTKIGSKRSTVPNKEPQPKREKTCNPSEKMIEIDIASSDEEDFWSI</sequence>
<protein>
    <recommendedName>
        <fullName evidence="13">Zinc finger Mcm10/DnaG-type domain-containing protein</fullName>
    </recommendedName>
</protein>
<evidence type="ECO:0000313" key="12">
    <source>
        <dbReference type="Proteomes" id="UP001151287"/>
    </source>
</evidence>
<gene>
    <name evidence="11" type="ORF">LUZ63_009768</name>
</gene>
<dbReference type="GO" id="GO:0008270">
    <property type="term" value="F:zinc ion binding"/>
    <property type="evidence" value="ECO:0007669"/>
    <property type="project" value="UniProtKB-KW"/>
</dbReference>
<dbReference type="GO" id="GO:0003688">
    <property type="term" value="F:DNA replication origin binding"/>
    <property type="evidence" value="ECO:0007669"/>
    <property type="project" value="TreeGrafter"/>
</dbReference>
<organism evidence="11 12">
    <name type="scientific">Rhynchospora breviuscula</name>
    <dbReference type="NCBI Taxonomy" id="2022672"/>
    <lineage>
        <taxon>Eukaryota</taxon>
        <taxon>Viridiplantae</taxon>
        <taxon>Streptophyta</taxon>
        <taxon>Embryophyta</taxon>
        <taxon>Tracheophyta</taxon>
        <taxon>Spermatophyta</taxon>
        <taxon>Magnoliopsida</taxon>
        <taxon>Liliopsida</taxon>
        <taxon>Poales</taxon>
        <taxon>Cyperaceae</taxon>
        <taxon>Cyperoideae</taxon>
        <taxon>Rhynchosporeae</taxon>
        <taxon>Rhynchospora</taxon>
    </lineage>
</organism>
<feature type="region of interest" description="Disordered" evidence="8">
    <location>
        <begin position="352"/>
        <end position="422"/>
    </location>
</feature>
<dbReference type="GO" id="GO:0003697">
    <property type="term" value="F:single-stranded DNA binding"/>
    <property type="evidence" value="ECO:0007669"/>
    <property type="project" value="InterPro"/>
</dbReference>
<evidence type="ECO:0000313" key="11">
    <source>
        <dbReference type="EMBL" id="KAJ1693070.1"/>
    </source>
</evidence>
<feature type="region of interest" description="Disordered" evidence="8">
    <location>
        <begin position="54"/>
        <end position="83"/>
    </location>
</feature>
<evidence type="ECO:0000256" key="7">
    <source>
        <dbReference type="ARBA" id="ARBA00023242"/>
    </source>
</evidence>
<evidence type="ECO:0000259" key="10">
    <source>
        <dbReference type="Pfam" id="PF22379"/>
    </source>
</evidence>
<dbReference type="FunFam" id="2.40.50.140:FF:000174">
    <property type="entry name" value="DNA replication licensing factor mcm10"/>
    <property type="match status" value="1"/>
</dbReference>
<dbReference type="EMBL" id="JAMQYH010000003">
    <property type="protein sequence ID" value="KAJ1693070.1"/>
    <property type="molecule type" value="Genomic_DNA"/>
</dbReference>
<dbReference type="Gene3D" id="2.40.50.140">
    <property type="entry name" value="Nucleic acid-binding proteins"/>
    <property type="match status" value="1"/>
</dbReference>
<evidence type="ECO:0000256" key="3">
    <source>
        <dbReference type="ARBA" id="ARBA00022705"/>
    </source>
</evidence>
<dbReference type="PANTHER" id="PTHR13454">
    <property type="entry name" value="PROTEIN MCM10 HOMOLOG"/>
    <property type="match status" value="1"/>
</dbReference>
<evidence type="ECO:0000256" key="4">
    <source>
        <dbReference type="ARBA" id="ARBA00022723"/>
    </source>
</evidence>
<dbReference type="PANTHER" id="PTHR13454:SF11">
    <property type="entry name" value="PROTEIN MCM10 HOMOLOG"/>
    <property type="match status" value="1"/>
</dbReference>
<evidence type="ECO:0008006" key="13">
    <source>
        <dbReference type="Google" id="ProtNLM"/>
    </source>
</evidence>
<evidence type="ECO:0000256" key="2">
    <source>
        <dbReference type="ARBA" id="ARBA00009679"/>
    </source>
</evidence>
<dbReference type="InterPro" id="IPR055065">
    <property type="entry name" value="OB_MCM10"/>
</dbReference>
<dbReference type="Pfam" id="PF22379">
    <property type="entry name" value="OB_MCM10"/>
    <property type="match status" value="1"/>
</dbReference>
<accession>A0A9Q0CFU2</accession>
<dbReference type="AlphaFoldDB" id="A0A9Q0CFU2"/>
<dbReference type="Proteomes" id="UP001151287">
    <property type="component" value="Unassembled WGS sequence"/>
</dbReference>
<keyword evidence="4" id="KW-0479">Metal-binding</keyword>
<dbReference type="InterPro" id="IPR015408">
    <property type="entry name" value="Znf_Mcm10/DnaG"/>
</dbReference>
<evidence type="ECO:0000256" key="6">
    <source>
        <dbReference type="ARBA" id="ARBA00022833"/>
    </source>
</evidence>
<proteinExistence type="inferred from homology"/>
<name>A0A9Q0CFU2_9POAL</name>
<dbReference type="InterPro" id="IPR040184">
    <property type="entry name" value="Mcm10"/>
</dbReference>
<dbReference type="InterPro" id="IPR012340">
    <property type="entry name" value="NA-bd_OB-fold"/>
</dbReference>
<feature type="compositionally biased region" description="Acidic residues" evidence="8">
    <location>
        <begin position="413"/>
        <end position="422"/>
    </location>
</feature>
<keyword evidence="5" id="KW-0863">Zinc-finger</keyword>
<evidence type="ECO:0000256" key="1">
    <source>
        <dbReference type="ARBA" id="ARBA00004123"/>
    </source>
</evidence>
<keyword evidence="3" id="KW-0235">DNA replication</keyword>
<feature type="domain" description="Zinc finger Mcm10/DnaG-type" evidence="9">
    <location>
        <begin position="216"/>
        <end position="261"/>
    </location>
</feature>
<feature type="region of interest" description="Disordered" evidence="8">
    <location>
        <begin position="15"/>
        <end position="41"/>
    </location>
</feature>
<dbReference type="GO" id="GO:0006270">
    <property type="term" value="P:DNA replication initiation"/>
    <property type="evidence" value="ECO:0007669"/>
    <property type="project" value="InterPro"/>
</dbReference>
<reference evidence="11" key="1">
    <citation type="journal article" date="2022" name="Cell">
        <title>Repeat-based holocentromeres influence genome architecture and karyotype evolution.</title>
        <authorList>
            <person name="Hofstatter P.G."/>
            <person name="Thangavel G."/>
            <person name="Lux T."/>
            <person name="Neumann P."/>
            <person name="Vondrak T."/>
            <person name="Novak P."/>
            <person name="Zhang M."/>
            <person name="Costa L."/>
            <person name="Castellani M."/>
            <person name="Scott A."/>
            <person name="Toegelov H."/>
            <person name="Fuchs J."/>
            <person name="Mata-Sucre Y."/>
            <person name="Dias Y."/>
            <person name="Vanzela A.L.L."/>
            <person name="Huettel B."/>
            <person name="Almeida C.C.S."/>
            <person name="Simkova H."/>
            <person name="Souza G."/>
            <person name="Pedrosa-Harand A."/>
            <person name="Macas J."/>
            <person name="Mayer K.F.X."/>
            <person name="Houben A."/>
            <person name="Marques A."/>
        </authorList>
    </citation>
    <scope>NUCLEOTIDE SEQUENCE</scope>
    <source>
        <strain evidence="11">RhyBre1mFocal</strain>
    </source>
</reference>